<keyword evidence="3" id="KW-1185">Reference proteome</keyword>
<reference evidence="2" key="2">
    <citation type="journal article" date="2024" name="Plant">
        <title>Genomic evolution and insights into agronomic trait innovations of Sesamum species.</title>
        <authorList>
            <person name="Miao H."/>
            <person name="Wang L."/>
            <person name="Qu L."/>
            <person name="Liu H."/>
            <person name="Sun Y."/>
            <person name="Le M."/>
            <person name="Wang Q."/>
            <person name="Wei S."/>
            <person name="Zheng Y."/>
            <person name="Lin W."/>
            <person name="Duan Y."/>
            <person name="Cao H."/>
            <person name="Xiong S."/>
            <person name="Wang X."/>
            <person name="Wei L."/>
            <person name="Li C."/>
            <person name="Ma Q."/>
            <person name="Ju M."/>
            <person name="Zhao R."/>
            <person name="Li G."/>
            <person name="Mu C."/>
            <person name="Tian Q."/>
            <person name="Mei H."/>
            <person name="Zhang T."/>
            <person name="Gao T."/>
            <person name="Zhang H."/>
        </authorList>
    </citation>
    <scope>NUCLEOTIDE SEQUENCE</scope>
    <source>
        <strain evidence="2">3651</strain>
    </source>
</reference>
<dbReference type="EMBL" id="JACGWO010000004">
    <property type="protein sequence ID" value="KAK4429769.1"/>
    <property type="molecule type" value="Genomic_DNA"/>
</dbReference>
<evidence type="ECO:0000313" key="3">
    <source>
        <dbReference type="Proteomes" id="UP001293254"/>
    </source>
</evidence>
<proteinExistence type="predicted"/>
<sequence length="649" mass="71257">MEKSRKRRNMSPQMLLSTFPPQTPLPSPTTTTTTYPNYNFAPIFLSNYTKPQRHSPCPCRATATTSAQRPVSLAATASTSLREVSYTSDDDASQDKESMVSSAAAVAAAIRATSTSPVEFVQRIEEGGGGGPSGGKTKALVLPSQDFQRLCLEQLDLFRRIVDRDALLSVYVRPAGSYVMDRLELRRITLYPGVHAADIVVLVANFSMPAGLRVAEAAISSQQAEFFPELGAIVFPMVTHPFVVGFLVAELPKMALGREWHDIKESGFSGKSFALPHSMDPQSLDVQTFKEHSVDMLKFSTEQKLNAINITRSLAMAYVMDQKAMLLQQSSWQNNVRMSNLVEQIRGSLSSVRTLSKMLSLHLKRTEISYDIVEDILVQGDHMRDTLQQLQDAVCLTKANIMRYNNDTVKKMRQSSEAQPEMSSQLSNSISVETSISKMLESRGQLSVSSTPKDSEFPMPPLALAPSHQQGIRRPCEISDVLQDLVGAIRPLAHKQQRVVELCDLSRSLKVAVEEPALRQALSNLIEGALLRTEVGGRIEIVCTEAPAGGVLLLIDDDGPDMHFMTQMHSLTPFGVDLCAENRIEDNITWNFVAGLTVAREILENYGCVVRVISPRTDAAFGAGGTRLELWLPSFSASSSDADGFAQEA</sequence>
<reference evidence="2" key="1">
    <citation type="submission" date="2020-06" db="EMBL/GenBank/DDBJ databases">
        <authorList>
            <person name="Li T."/>
            <person name="Hu X."/>
            <person name="Zhang T."/>
            <person name="Song X."/>
            <person name="Zhang H."/>
            <person name="Dai N."/>
            <person name="Sheng W."/>
            <person name="Hou X."/>
            <person name="Wei L."/>
        </authorList>
    </citation>
    <scope>NUCLEOTIDE SEQUENCE</scope>
    <source>
        <strain evidence="2">3651</strain>
        <tissue evidence="2">Leaf</tissue>
    </source>
</reference>
<dbReference type="AlphaFoldDB" id="A0AAE2CPU3"/>
<dbReference type="InterPro" id="IPR053334">
    <property type="entry name" value="Chloroplast_Sensor_Kinase"/>
</dbReference>
<comment type="caution">
    <text evidence="2">The sequence shown here is derived from an EMBL/GenBank/DDBJ whole genome shotgun (WGS) entry which is preliminary data.</text>
</comment>
<evidence type="ECO:0000256" key="1">
    <source>
        <dbReference type="SAM" id="MobiDB-lite"/>
    </source>
</evidence>
<keyword evidence="2" id="KW-0418">Kinase</keyword>
<gene>
    <name evidence="2" type="ORF">Salat_1277500</name>
</gene>
<dbReference type="InterPro" id="IPR036890">
    <property type="entry name" value="HATPase_C_sf"/>
</dbReference>
<name>A0AAE2CPU3_9LAMI</name>
<protein>
    <submittedName>
        <fullName evidence="2">Chloroplast sensor kinase, chloroplastic</fullName>
    </submittedName>
</protein>
<dbReference type="GO" id="GO:0016301">
    <property type="term" value="F:kinase activity"/>
    <property type="evidence" value="ECO:0007669"/>
    <property type="project" value="UniProtKB-KW"/>
</dbReference>
<evidence type="ECO:0000313" key="2">
    <source>
        <dbReference type="EMBL" id="KAK4429769.1"/>
    </source>
</evidence>
<accession>A0AAE2CPU3</accession>
<keyword evidence="2" id="KW-0808">Transferase</keyword>
<dbReference type="PANTHER" id="PTHR48206">
    <property type="entry name" value="CHLOROPLAST SENSOR KINASE, CHLOROPLASTIC"/>
    <property type="match status" value="1"/>
</dbReference>
<dbReference type="SUPFAM" id="SSF55874">
    <property type="entry name" value="ATPase domain of HSP90 chaperone/DNA topoisomerase II/histidine kinase"/>
    <property type="match status" value="1"/>
</dbReference>
<dbReference type="Gene3D" id="3.30.565.10">
    <property type="entry name" value="Histidine kinase-like ATPase, C-terminal domain"/>
    <property type="match status" value="1"/>
</dbReference>
<dbReference type="PANTHER" id="PTHR48206:SF1">
    <property type="entry name" value="CHLOROPLAST SENSOR KINASE, CHLOROPLASTIC"/>
    <property type="match status" value="1"/>
</dbReference>
<organism evidence="2 3">
    <name type="scientific">Sesamum alatum</name>
    <dbReference type="NCBI Taxonomy" id="300844"/>
    <lineage>
        <taxon>Eukaryota</taxon>
        <taxon>Viridiplantae</taxon>
        <taxon>Streptophyta</taxon>
        <taxon>Embryophyta</taxon>
        <taxon>Tracheophyta</taxon>
        <taxon>Spermatophyta</taxon>
        <taxon>Magnoliopsida</taxon>
        <taxon>eudicotyledons</taxon>
        <taxon>Gunneridae</taxon>
        <taxon>Pentapetalae</taxon>
        <taxon>asterids</taxon>
        <taxon>lamiids</taxon>
        <taxon>Lamiales</taxon>
        <taxon>Pedaliaceae</taxon>
        <taxon>Sesamum</taxon>
    </lineage>
</organism>
<dbReference type="Proteomes" id="UP001293254">
    <property type="component" value="Unassembled WGS sequence"/>
</dbReference>
<feature type="region of interest" description="Disordered" evidence="1">
    <location>
        <begin position="1"/>
        <end position="32"/>
    </location>
</feature>